<dbReference type="OMA" id="ICDHTIR"/>
<feature type="region of interest" description="Disordered" evidence="1">
    <location>
        <begin position="1"/>
        <end position="21"/>
    </location>
</feature>
<evidence type="ECO:0000259" key="2">
    <source>
        <dbReference type="Pfam" id="PF03732"/>
    </source>
</evidence>
<sequence length="284" mass="33603">MQTKTKFAKSRQSTDTASVEPQIDDLNDQICDHTIRQPCFPEFRNIHQENRVPEIANLMNQVRKWDFSFNGTGNGYTAVNFLERIEEHAVNYQIPPHHLITVLSVLVKGEAEDWYRCNKHMWLSWEDCKEHFKLFFVPARTRAQMVDDVRAYKQGQNQPFKKYVIAMQKLMRYVPEMSEEEQLDRIYRNLGKEFTLYIKRSEFSSISELMRLGEEHEEKLDEDKRSKYNNGKQNNMYHAQKNSAISYQNTYLENGDGQFRDKNSFLVCKKLVGIILSEIIPEIL</sequence>
<dbReference type="InterPro" id="IPR005162">
    <property type="entry name" value="Retrotrans_gag_dom"/>
</dbReference>
<reference evidence="3" key="2">
    <citation type="submission" date="2015-06" db="UniProtKB">
        <authorList>
            <consortium name="EnsemblMetazoa"/>
        </authorList>
    </citation>
    <scope>IDENTIFICATION</scope>
</reference>
<name>T1GJZ2_MEGSC</name>
<organism evidence="3 4">
    <name type="scientific">Megaselia scalaris</name>
    <name type="common">Humpbacked fly</name>
    <name type="synonym">Phora scalaris</name>
    <dbReference type="NCBI Taxonomy" id="36166"/>
    <lineage>
        <taxon>Eukaryota</taxon>
        <taxon>Metazoa</taxon>
        <taxon>Ecdysozoa</taxon>
        <taxon>Arthropoda</taxon>
        <taxon>Hexapoda</taxon>
        <taxon>Insecta</taxon>
        <taxon>Pterygota</taxon>
        <taxon>Neoptera</taxon>
        <taxon>Endopterygota</taxon>
        <taxon>Diptera</taxon>
        <taxon>Brachycera</taxon>
        <taxon>Muscomorpha</taxon>
        <taxon>Platypezoidea</taxon>
        <taxon>Phoridae</taxon>
        <taxon>Megaseliini</taxon>
        <taxon>Megaselia</taxon>
    </lineage>
</organism>
<protein>
    <recommendedName>
        <fullName evidence="2">Retrotransposon gag domain-containing protein</fullName>
    </recommendedName>
</protein>
<dbReference type="EnsemblMetazoa" id="MESCA003802-RA">
    <property type="protein sequence ID" value="MESCA003802-PA"/>
    <property type="gene ID" value="MESCA003802"/>
</dbReference>
<dbReference type="EMBL" id="CAQQ02197409">
    <property type="status" value="NOT_ANNOTATED_CDS"/>
    <property type="molecule type" value="Genomic_DNA"/>
</dbReference>
<proteinExistence type="predicted"/>
<feature type="compositionally biased region" description="Polar residues" evidence="1">
    <location>
        <begin position="1"/>
        <end position="19"/>
    </location>
</feature>
<reference evidence="4" key="1">
    <citation type="submission" date="2013-02" db="EMBL/GenBank/DDBJ databases">
        <authorList>
            <person name="Hughes D."/>
        </authorList>
    </citation>
    <scope>NUCLEOTIDE SEQUENCE</scope>
    <source>
        <strain>Durham</strain>
        <strain evidence="4">NC isolate 2 -- Noor lab</strain>
    </source>
</reference>
<dbReference type="Proteomes" id="UP000015102">
    <property type="component" value="Unassembled WGS sequence"/>
</dbReference>
<dbReference type="AlphaFoldDB" id="T1GJZ2"/>
<evidence type="ECO:0000313" key="3">
    <source>
        <dbReference type="EnsemblMetazoa" id="MESCA003802-PA"/>
    </source>
</evidence>
<dbReference type="HOGENOM" id="CLU_981036_0_0_1"/>
<feature type="domain" description="Retrotransposon gag" evidence="2">
    <location>
        <begin position="104"/>
        <end position="189"/>
    </location>
</feature>
<evidence type="ECO:0000313" key="4">
    <source>
        <dbReference type="Proteomes" id="UP000015102"/>
    </source>
</evidence>
<evidence type="ECO:0000256" key="1">
    <source>
        <dbReference type="SAM" id="MobiDB-lite"/>
    </source>
</evidence>
<accession>T1GJZ2</accession>
<keyword evidence="4" id="KW-1185">Reference proteome</keyword>
<dbReference type="Pfam" id="PF03732">
    <property type="entry name" value="Retrotrans_gag"/>
    <property type="match status" value="1"/>
</dbReference>